<evidence type="ECO:0000313" key="3">
    <source>
        <dbReference type="EMBL" id="KAJ8871386.1"/>
    </source>
</evidence>
<feature type="region of interest" description="Disordered" evidence="1">
    <location>
        <begin position="153"/>
        <end position="182"/>
    </location>
</feature>
<gene>
    <name evidence="3" type="ORF">PR048_027703</name>
</gene>
<feature type="compositionally biased region" description="Basic and acidic residues" evidence="1">
    <location>
        <begin position="1795"/>
        <end position="1804"/>
    </location>
</feature>
<feature type="chain" id="PRO_5047285815" evidence="2">
    <location>
        <begin position="23"/>
        <end position="1804"/>
    </location>
</feature>
<feature type="compositionally biased region" description="Basic and acidic residues" evidence="1">
    <location>
        <begin position="867"/>
        <end position="879"/>
    </location>
</feature>
<feature type="region of interest" description="Disordered" evidence="1">
    <location>
        <begin position="855"/>
        <end position="897"/>
    </location>
</feature>
<feature type="compositionally biased region" description="Pro residues" evidence="1">
    <location>
        <begin position="1236"/>
        <end position="1245"/>
    </location>
</feature>
<name>A0ABQ9GH78_9NEOP</name>
<dbReference type="Proteomes" id="UP001159363">
    <property type="component" value="Chromosome 11"/>
</dbReference>
<feature type="region of interest" description="Disordered" evidence="1">
    <location>
        <begin position="773"/>
        <end position="810"/>
    </location>
</feature>
<keyword evidence="2" id="KW-0732">Signal</keyword>
<feature type="region of interest" description="Disordered" evidence="1">
    <location>
        <begin position="711"/>
        <end position="757"/>
    </location>
</feature>
<keyword evidence="4" id="KW-1185">Reference proteome</keyword>
<feature type="region of interest" description="Disordered" evidence="1">
    <location>
        <begin position="1736"/>
        <end position="1804"/>
    </location>
</feature>
<feature type="signal peptide" evidence="2">
    <location>
        <begin position="1"/>
        <end position="22"/>
    </location>
</feature>
<feature type="compositionally biased region" description="Low complexity" evidence="1">
    <location>
        <begin position="883"/>
        <end position="892"/>
    </location>
</feature>
<proteinExistence type="predicted"/>
<feature type="compositionally biased region" description="Basic and acidic residues" evidence="1">
    <location>
        <begin position="1742"/>
        <end position="1757"/>
    </location>
</feature>
<comment type="caution">
    <text evidence="3">The sequence shown here is derived from an EMBL/GenBank/DDBJ whole genome shotgun (WGS) entry which is preliminary data.</text>
</comment>
<accession>A0ABQ9GH78</accession>
<dbReference type="EMBL" id="JARBHB010000012">
    <property type="protein sequence ID" value="KAJ8871386.1"/>
    <property type="molecule type" value="Genomic_DNA"/>
</dbReference>
<feature type="compositionally biased region" description="Basic and acidic residues" evidence="1">
    <location>
        <begin position="775"/>
        <end position="784"/>
    </location>
</feature>
<feature type="region of interest" description="Disordered" evidence="1">
    <location>
        <begin position="1228"/>
        <end position="1265"/>
    </location>
</feature>
<sequence length="1804" mass="197689">MNQVRVVKCCMVSWCLLTAVLSRCTRQEPVTTSQSGVIECIWTTHKRAAKGPLPTSCHVTCPTSFQWRKHVHLVDSSPTDLRALWEAMVRSRTSMASDPFLCLVESIPRRINAVSRARGRGVTCYKIEGTAGEIRARRAAIRDGRAVCAVRSGPGAGRKWSQRRSLDRASAQRRHRRPGVNAQGADIIPAYTLCRISGAWLSAHSPARKSTGAQAAGNQDDPYGPPIARLLASHQGEQGSIPDEVTPPFSQMGTVPDDTTRWRVILGELQFSPPLHSEAAPHSARFTLVGSQDLDVSRAAQISALRCPLKRHWTPQPDSAGSATIKRTVSAALRPGNLADSFGNKPDSTILCAFEHQLVADWLLLQFNPRPAYLPSRSRLIWGAGGSGFESRISRKPAKSLQANDRRIPYNRSWHIKDSDWLAHEVHCRGVEPWLRDSPGLAPGQAAAAPSAFESPTVSSLALVAPSTLLTPPRVFVVVMDSDWSQRRKVRHIASPRPCHDVVGDVWIPAILPLHNSSCQAQCAVANQERELFPVPRAANRSVGQHTSHEPPRPFVSLHMSCDFDKQLPCSESTASSGTIPRCESPEWPGRGLSPDRFGGRRADKAAQPPCPPPSLVRPVDVCMYVYHRYLRLQWAQEHTRWSAARQYVVFSDEFLLDLDDNDGSRRIRLYQAISPPRPSIPLASDLGAIESIVARFLARVEHVPCRQSRDELPSLPVDQTPSHHGGRRHKRCAAAPRGTVGRPAEARSETNTRSVTTRTMGTKQAMVITFTKLETADKDDNNPFRKAPPPSEDNDNGTEGIPDRLGPDSSNSVKFRCIFGFMGAKWGAGAHFGIHSILSWVSGDIPAKFGRDPITGWSSSGMQGRGKRENLEKTRRPEASSGAIPTGTNPGATPPGIEPDTPWWEARSLSTTPPRAQAVQEKPYKGGIRRSYRHFCSTRQRLQPGVSDAWRRIRGDSGRLSILEEIWKEFSPGYDPAWSCINGPVVNHLSDFKQIVTYLSRYDNFVNSFRDKIDVKHIYSKVTLAIGAQFTRPALHASETIGDLQGNTLRILYLPGVGQQPMNTQLKLQRGYHLPPPPGPLKYHDWGCASVVGRLLASHLGDLGSIPGGIAPGFLHVGNVSHDAAGQRVPSGVSRFPQLCIPALLYTHLASPSSDLKTSMLRAASSLTTTSRRLLQWTVSGRNSGSSLILVASRNYGDGLLSRARSLVLPRETSGARAVPQTKHNRTAIPYNSPFLPPPPPPTPARSRPLGGLQGASCHSTPLQPTVEGKRWEVCWPGLIRVHVGSPKVISQPVRVIEVSTEQFRNERAAEAGDPRINEKTRRPVASSGTIPTCENLEVALSGVEPGSSRWEASGLTAQPPWPLVVLGVCRLRENLPRVTTTRFLQNIDYLSLPRPFLYMAQVMNASHFPPCVFKCLALPPSGVSTHGHVSTSFSTLAAQPGCYQYRTLVPSPPLQPAITTPLTSPTTPTSPPPLPYKSCSHNHHLGEAVGLPLNTVEYVVAGHNDAAIEGTRPLDWKLVWPSKRLQFASRSTACSIECVSNINDFAALGCSASGLSWQPTCFLFLPMSMDPLLPRMRVELLSHWSLATWLDYSPTTSGNRVRFLVGPPLVFRIWESCRTMPLLPSGGAPSSLCFIRIGSEDLDARSCPNFLIHSLFSPSILLAESVDRRRAIIKSVSRLLVDLRLSDTSCRPQNQQQTLSTLVAPLHVAGSNREIWVAPNTKVLRTNEGEAIAGMRGRGKREISEKTRRPAEKSDTIPTCENPGATPPGIKPGSPWWKASSLATTPPRPLTLIRKEGKKTFT</sequence>
<protein>
    <submittedName>
        <fullName evidence="3">Uncharacterized protein</fullName>
    </submittedName>
</protein>
<organism evidence="3 4">
    <name type="scientific">Dryococelus australis</name>
    <dbReference type="NCBI Taxonomy" id="614101"/>
    <lineage>
        <taxon>Eukaryota</taxon>
        <taxon>Metazoa</taxon>
        <taxon>Ecdysozoa</taxon>
        <taxon>Arthropoda</taxon>
        <taxon>Hexapoda</taxon>
        <taxon>Insecta</taxon>
        <taxon>Pterygota</taxon>
        <taxon>Neoptera</taxon>
        <taxon>Polyneoptera</taxon>
        <taxon>Phasmatodea</taxon>
        <taxon>Verophasmatodea</taxon>
        <taxon>Anareolatae</taxon>
        <taxon>Phasmatidae</taxon>
        <taxon>Eurycanthinae</taxon>
        <taxon>Dryococelus</taxon>
    </lineage>
</organism>
<evidence type="ECO:0000313" key="4">
    <source>
        <dbReference type="Proteomes" id="UP001159363"/>
    </source>
</evidence>
<evidence type="ECO:0000256" key="2">
    <source>
        <dbReference type="SAM" id="SignalP"/>
    </source>
</evidence>
<evidence type="ECO:0000256" key="1">
    <source>
        <dbReference type="SAM" id="MobiDB-lite"/>
    </source>
</evidence>
<feature type="region of interest" description="Disordered" evidence="1">
    <location>
        <begin position="571"/>
        <end position="612"/>
    </location>
</feature>
<reference evidence="3 4" key="1">
    <citation type="submission" date="2023-02" db="EMBL/GenBank/DDBJ databases">
        <title>LHISI_Scaffold_Assembly.</title>
        <authorList>
            <person name="Stuart O.P."/>
            <person name="Cleave R."/>
            <person name="Magrath M.J.L."/>
            <person name="Mikheyev A.S."/>
        </authorList>
    </citation>
    <scope>NUCLEOTIDE SEQUENCE [LARGE SCALE GENOMIC DNA]</scope>
    <source>
        <strain evidence="3">Daus_M_001</strain>
        <tissue evidence="3">Leg muscle</tissue>
    </source>
</reference>